<dbReference type="STRING" id="593117.TGAM_1509"/>
<organism evidence="1 2">
    <name type="scientific">Thermococcus gammatolerans (strain DSM 15229 / JCM 11827 / EJ3)</name>
    <dbReference type="NCBI Taxonomy" id="593117"/>
    <lineage>
        <taxon>Archaea</taxon>
        <taxon>Methanobacteriati</taxon>
        <taxon>Methanobacteriota</taxon>
        <taxon>Thermococci</taxon>
        <taxon>Thermococcales</taxon>
        <taxon>Thermococcaceae</taxon>
        <taxon>Thermococcus</taxon>
    </lineage>
</organism>
<reference evidence="1 2" key="1">
    <citation type="journal article" date="2007" name="Genome Biol.">
        <title>Genome analysis and genome-wide proteomics of Thermococcus gammatolerans, the most radioresistant organism known amongst the Archaea.</title>
        <authorList>
            <person name="Zivanovic Y."/>
            <person name="Armengaud J."/>
            <person name="Lagorce A."/>
            <person name="Leplat C."/>
            <person name="Guerin P."/>
            <person name="Dutertre M."/>
            <person name="Anthouard V."/>
            <person name="Forterre P."/>
            <person name="Wincker P."/>
            <person name="Confalonieri F."/>
        </authorList>
    </citation>
    <scope>NUCLEOTIDE SEQUENCE [LARGE SCALE GENOMIC DNA]</scope>
    <source>
        <strain evidence="2">DSM 15229 / JCM 11827 / EJ3</strain>
    </source>
</reference>
<protein>
    <submittedName>
        <fullName evidence="1">Uncharacterized protein</fullName>
    </submittedName>
</protein>
<dbReference type="eggNOG" id="arCOG10341">
    <property type="taxonomic scope" value="Archaea"/>
</dbReference>
<dbReference type="PATRIC" id="fig|593117.10.peg.1511"/>
<keyword evidence="2" id="KW-1185">Reference proteome</keyword>
<gene>
    <name evidence="1" type="ordered locus">TGAM_1509</name>
</gene>
<evidence type="ECO:0000313" key="1">
    <source>
        <dbReference type="EMBL" id="ACS34011.1"/>
    </source>
</evidence>
<dbReference type="GeneID" id="7987311"/>
<dbReference type="AlphaFoldDB" id="C5A6Z9"/>
<evidence type="ECO:0000313" key="2">
    <source>
        <dbReference type="Proteomes" id="UP000001488"/>
    </source>
</evidence>
<dbReference type="HOGENOM" id="CLU_103231_0_0_2"/>
<accession>C5A6Z9</accession>
<dbReference type="RefSeq" id="WP_015859122.1">
    <property type="nucleotide sequence ID" value="NC_012804.1"/>
</dbReference>
<dbReference type="OrthoDB" id="102593at2157"/>
<sequence length="234" mass="26460">MLIANHVGKEHKDIGWAVGDAIYEYFVKQGKTVEDVEKNPSEFAKLVVKKLQEREVVGPTVARSTQKAIKEVIPATIKLINKMWPKDHNIKHLRAMEEAFSPDTKDPVRTLKAAGIDVTKELEELRNTIAEVTGKKPKTAKKRGMKKIEPRKPKYPETKKVISEEIPPEVLSIAKALEFSDFSEKAMEKAEKELLKMIDGLLDDEANAVEVFYAVKLLRLVQRGDIEGIKRFGD</sequence>
<name>C5A6Z9_THEGJ</name>
<dbReference type="Proteomes" id="UP000001488">
    <property type="component" value="Chromosome"/>
</dbReference>
<proteinExistence type="predicted"/>
<dbReference type="KEGG" id="tga:TGAM_1509"/>
<dbReference type="PaxDb" id="593117-TGAM_1509"/>
<dbReference type="EMBL" id="CP001398">
    <property type="protein sequence ID" value="ACS34011.1"/>
    <property type="molecule type" value="Genomic_DNA"/>
</dbReference>